<gene>
    <name evidence="2" type="ORF">FHP08_16530</name>
</gene>
<dbReference type="Pfam" id="PF11604">
    <property type="entry name" value="CusF_Ec"/>
    <property type="match status" value="1"/>
</dbReference>
<accession>A0A5C8NRY6</accession>
<feature type="signal peptide" evidence="1">
    <location>
        <begin position="1"/>
        <end position="24"/>
    </location>
</feature>
<dbReference type="EMBL" id="VDUY01000007">
    <property type="protein sequence ID" value="TXL63897.1"/>
    <property type="molecule type" value="Genomic_DNA"/>
</dbReference>
<proteinExistence type="predicted"/>
<organism evidence="2 3">
    <name type="scientific">Zeimonas arvi</name>
    <dbReference type="NCBI Taxonomy" id="2498847"/>
    <lineage>
        <taxon>Bacteria</taxon>
        <taxon>Pseudomonadati</taxon>
        <taxon>Pseudomonadota</taxon>
        <taxon>Betaproteobacteria</taxon>
        <taxon>Burkholderiales</taxon>
        <taxon>Burkholderiaceae</taxon>
        <taxon>Zeimonas</taxon>
    </lineage>
</organism>
<keyword evidence="3" id="KW-1185">Reference proteome</keyword>
<protein>
    <submittedName>
        <fullName evidence="2">Copper-binding protein</fullName>
    </submittedName>
</protein>
<evidence type="ECO:0000313" key="2">
    <source>
        <dbReference type="EMBL" id="TXL63897.1"/>
    </source>
</evidence>
<dbReference type="InterPro" id="IPR042230">
    <property type="entry name" value="CusF_sf"/>
</dbReference>
<dbReference type="InterPro" id="IPR021647">
    <property type="entry name" value="CusF_Ec"/>
</dbReference>
<evidence type="ECO:0000256" key="1">
    <source>
        <dbReference type="SAM" id="SignalP"/>
    </source>
</evidence>
<dbReference type="Gene3D" id="2.40.50.320">
    <property type="entry name" value="Copper binding periplasmic protein CusF"/>
    <property type="match status" value="1"/>
</dbReference>
<feature type="chain" id="PRO_5022862889" evidence="1">
    <location>
        <begin position="25"/>
        <end position="105"/>
    </location>
</feature>
<reference evidence="2 3" key="1">
    <citation type="submission" date="2019-06" db="EMBL/GenBank/DDBJ databases">
        <title>Quisquiliibacterium sp. nov., isolated from a maize field.</title>
        <authorList>
            <person name="Lin S.-Y."/>
            <person name="Tsai C.-F."/>
            <person name="Young C.-C."/>
        </authorList>
    </citation>
    <scope>NUCLEOTIDE SEQUENCE [LARGE SCALE GENOMIC DNA]</scope>
    <source>
        <strain evidence="2 3">CC-CFT501</strain>
    </source>
</reference>
<name>A0A5C8NRY6_9BURK</name>
<evidence type="ECO:0000313" key="3">
    <source>
        <dbReference type="Proteomes" id="UP000321548"/>
    </source>
</evidence>
<dbReference type="RefSeq" id="WP_147705591.1">
    <property type="nucleotide sequence ID" value="NZ_VDUY01000007.1"/>
</dbReference>
<dbReference type="AlphaFoldDB" id="A0A5C8NRY6"/>
<dbReference type="OrthoDB" id="9180744at2"/>
<sequence>MKGTLATALSSAILLAVWTGSVSAQSARAGTSDDGHAASGLVMKIEREPARATIQHGPVQTLGWPGMTMGFAVRDATILDRLQVGQRIDFEFVQDGKRYLIVRVK</sequence>
<comment type="caution">
    <text evidence="2">The sequence shown here is derived from an EMBL/GenBank/DDBJ whole genome shotgun (WGS) entry which is preliminary data.</text>
</comment>
<keyword evidence="1" id="KW-0732">Signal</keyword>
<dbReference type="Proteomes" id="UP000321548">
    <property type="component" value="Unassembled WGS sequence"/>
</dbReference>